<evidence type="ECO:0000256" key="1">
    <source>
        <dbReference type="SAM" id="MobiDB-lite"/>
    </source>
</evidence>
<evidence type="ECO:0000313" key="3">
    <source>
        <dbReference type="EMBL" id="KAJ4834140.1"/>
    </source>
</evidence>
<feature type="transmembrane region" description="Helical" evidence="2">
    <location>
        <begin position="206"/>
        <end position="228"/>
    </location>
</feature>
<comment type="caution">
    <text evidence="3">The sequence shown here is derived from an EMBL/GenBank/DDBJ whole genome shotgun (WGS) entry which is preliminary data.</text>
</comment>
<proteinExistence type="predicted"/>
<sequence length="305" mass="33472">MYQTILNYLFPQSQNIQEHIESNQDQSPEQVITPNLLPKYIQDVKQIDVPELHLSISISSFSSALGLQEDSTINSIASVGSASTSHPLLRPPNPSSSAAVSFPSSTEDLPKAVSLVFLRHQNTTNHEDEISSTTSSSAPDNIIAAASIMTPTRNHAHHDDDDPNQNHPPHPIIQTLREQELGRHVLVLAVPMTIGLFSVYNPVNAAFASRLTAIALSIGFAGIFNGILLRRTCHRASNVMELLGISLVLLAFFGFISLFVPDNLTWIPSLCWVSSLILFVVALCFRRSGTSTHHREHPEHPSIQV</sequence>
<dbReference type="Proteomes" id="UP001141552">
    <property type="component" value="Unassembled WGS sequence"/>
</dbReference>
<keyword evidence="2" id="KW-0472">Membrane</keyword>
<dbReference type="OrthoDB" id="1748931at2759"/>
<evidence type="ECO:0000256" key="2">
    <source>
        <dbReference type="SAM" id="Phobius"/>
    </source>
</evidence>
<keyword evidence="2" id="KW-0812">Transmembrane</keyword>
<protein>
    <submittedName>
        <fullName evidence="3">Uncharacterized protein</fullName>
    </submittedName>
</protein>
<feature type="compositionally biased region" description="Low complexity" evidence="1">
    <location>
        <begin position="95"/>
        <end position="104"/>
    </location>
</feature>
<name>A0A9Q0FP58_9ROSI</name>
<keyword evidence="2" id="KW-1133">Transmembrane helix</keyword>
<organism evidence="3 4">
    <name type="scientific">Turnera subulata</name>
    <dbReference type="NCBI Taxonomy" id="218843"/>
    <lineage>
        <taxon>Eukaryota</taxon>
        <taxon>Viridiplantae</taxon>
        <taxon>Streptophyta</taxon>
        <taxon>Embryophyta</taxon>
        <taxon>Tracheophyta</taxon>
        <taxon>Spermatophyta</taxon>
        <taxon>Magnoliopsida</taxon>
        <taxon>eudicotyledons</taxon>
        <taxon>Gunneridae</taxon>
        <taxon>Pentapetalae</taxon>
        <taxon>rosids</taxon>
        <taxon>fabids</taxon>
        <taxon>Malpighiales</taxon>
        <taxon>Passifloraceae</taxon>
        <taxon>Turnera</taxon>
    </lineage>
</organism>
<keyword evidence="4" id="KW-1185">Reference proteome</keyword>
<reference evidence="3" key="1">
    <citation type="submission" date="2022-02" db="EMBL/GenBank/DDBJ databases">
        <authorList>
            <person name="Henning P.M."/>
            <person name="McCubbin A.G."/>
            <person name="Shore J.S."/>
        </authorList>
    </citation>
    <scope>NUCLEOTIDE SEQUENCE</scope>
    <source>
        <strain evidence="3">F60SS</strain>
        <tissue evidence="3">Leaves</tissue>
    </source>
</reference>
<feature type="transmembrane region" description="Helical" evidence="2">
    <location>
        <begin position="266"/>
        <end position="285"/>
    </location>
</feature>
<gene>
    <name evidence="3" type="ORF">Tsubulata_044706</name>
</gene>
<evidence type="ECO:0000313" key="4">
    <source>
        <dbReference type="Proteomes" id="UP001141552"/>
    </source>
</evidence>
<reference evidence="3" key="2">
    <citation type="journal article" date="2023" name="Plants (Basel)">
        <title>Annotation of the Turnera subulata (Passifloraceae) Draft Genome Reveals the S-Locus Evolved after the Divergence of Turneroideae from Passifloroideae in a Stepwise Manner.</title>
        <authorList>
            <person name="Henning P.M."/>
            <person name="Roalson E.H."/>
            <person name="Mir W."/>
            <person name="McCubbin A.G."/>
            <person name="Shore J.S."/>
        </authorList>
    </citation>
    <scope>NUCLEOTIDE SEQUENCE</scope>
    <source>
        <strain evidence="3">F60SS</strain>
    </source>
</reference>
<dbReference type="AlphaFoldDB" id="A0A9Q0FP58"/>
<accession>A0A9Q0FP58</accession>
<feature type="transmembrane region" description="Helical" evidence="2">
    <location>
        <begin position="240"/>
        <end position="260"/>
    </location>
</feature>
<feature type="transmembrane region" description="Helical" evidence="2">
    <location>
        <begin position="181"/>
        <end position="200"/>
    </location>
</feature>
<dbReference type="EMBL" id="JAKUCV010004773">
    <property type="protein sequence ID" value="KAJ4834140.1"/>
    <property type="molecule type" value="Genomic_DNA"/>
</dbReference>
<feature type="region of interest" description="Disordered" evidence="1">
    <location>
        <begin position="82"/>
        <end position="104"/>
    </location>
</feature>